<name>A0A7L6N7S0_9MOLU</name>
<reference evidence="1 2" key="1">
    <citation type="submission" date="2020-04" db="EMBL/GenBank/DDBJ databases">
        <authorList>
            <person name="Zheng R.K."/>
            <person name="Sun C.M."/>
        </authorList>
    </citation>
    <scope>NUCLEOTIDE SEQUENCE [LARGE SCALE GENOMIC DNA]</scope>
    <source>
        <strain evidence="2">zrk29</strain>
    </source>
</reference>
<evidence type="ECO:0000313" key="2">
    <source>
        <dbReference type="Proteomes" id="UP000512167"/>
    </source>
</evidence>
<proteinExistence type="predicted"/>
<dbReference type="KEGG" id="tbk:HF295_06875"/>
<keyword evidence="2" id="KW-1185">Reference proteome</keyword>
<dbReference type="EMBL" id="CP051151">
    <property type="protein sequence ID" value="QLY40579.1"/>
    <property type="molecule type" value="Genomic_DNA"/>
</dbReference>
<organism evidence="1 2">
    <name type="scientific">Hujiaoplasma nucleasis</name>
    <dbReference type="NCBI Taxonomy" id="2725268"/>
    <lineage>
        <taxon>Bacteria</taxon>
        <taxon>Bacillati</taxon>
        <taxon>Mycoplasmatota</taxon>
        <taxon>Mollicutes</taxon>
        <taxon>Candidatus Izemoplasmatales</taxon>
        <taxon>Hujiaoplasmataceae</taxon>
        <taxon>Hujiaoplasma</taxon>
    </lineage>
</organism>
<sequence>MITKEMAEKLWKDVFGNKEWAQDCFGVWMHRDAWSNTAVMLLRPGQTKKYDYSWNVDHIRPKSDFNNPLEADFFNNFEPMQRGNNSEKGDNYPHFSIGDKKYKVFSQSGYYGYGIIDVSTNKKIDWKSKQGKHY</sequence>
<accession>A0A7L6N7S0</accession>
<evidence type="ECO:0000313" key="1">
    <source>
        <dbReference type="EMBL" id="QLY40579.1"/>
    </source>
</evidence>
<dbReference type="Proteomes" id="UP000512167">
    <property type="component" value="Chromosome"/>
</dbReference>
<dbReference type="RefSeq" id="WP_312031424.1">
    <property type="nucleotide sequence ID" value="NZ_CP051151.1"/>
</dbReference>
<dbReference type="AlphaFoldDB" id="A0A7L6N7S0"/>
<protein>
    <submittedName>
        <fullName evidence="1">Uncharacterized protein</fullName>
    </submittedName>
</protein>
<gene>
    <name evidence="1" type="ORF">HF295_06875</name>
</gene>